<accession>A0A087GHG8</accession>
<evidence type="ECO:0000256" key="1">
    <source>
        <dbReference type="ARBA" id="ARBA00008210"/>
    </source>
</evidence>
<gene>
    <name evidence="4" type="ordered locus">AALP_Aa7g118100</name>
</gene>
<keyword evidence="5" id="KW-1185">Reference proteome</keyword>
<proteinExistence type="inferred from homology"/>
<organism evidence="4 5">
    <name type="scientific">Arabis alpina</name>
    <name type="common">Alpine rock-cress</name>
    <dbReference type="NCBI Taxonomy" id="50452"/>
    <lineage>
        <taxon>Eukaryota</taxon>
        <taxon>Viridiplantae</taxon>
        <taxon>Streptophyta</taxon>
        <taxon>Embryophyta</taxon>
        <taxon>Tracheophyta</taxon>
        <taxon>Spermatophyta</taxon>
        <taxon>Magnoliopsida</taxon>
        <taxon>eudicotyledons</taxon>
        <taxon>Gunneridae</taxon>
        <taxon>Pentapetalae</taxon>
        <taxon>rosids</taxon>
        <taxon>malvids</taxon>
        <taxon>Brassicales</taxon>
        <taxon>Brassicaceae</taxon>
        <taxon>Arabideae</taxon>
        <taxon>Arabis</taxon>
    </lineage>
</organism>
<dbReference type="OMA" id="TTEDIRC"/>
<dbReference type="AlphaFoldDB" id="A0A087GHG8"/>
<dbReference type="PRINTS" id="PR00292">
    <property type="entry name" value="POTATOINHBTR"/>
</dbReference>
<dbReference type="Pfam" id="PF00280">
    <property type="entry name" value="potato_inhibit"/>
    <property type="match status" value="1"/>
</dbReference>
<dbReference type="PANTHER" id="PTHR33091">
    <property type="entry name" value="PROTEIN, PUTATIVE, EXPRESSED-RELATED"/>
    <property type="match status" value="1"/>
</dbReference>
<evidence type="ECO:0000313" key="4">
    <source>
        <dbReference type="EMBL" id="KFK29320.1"/>
    </source>
</evidence>
<comment type="similarity">
    <text evidence="1">Belongs to the protease inhibitor I13 (potato type I serine protease inhibitor) family.</text>
</comment>
<evidence type="ECO:0000256" key="2">
    <source>
        <dbReference type="ARBA" id="ARBA00022690"/>
    </source>
</evidence>
<dbReference type="PANTHER" id="PTHR33091:SF83">
    <property type="entry name" value="SERINE PROTEASE INHIBITOR, POTATO INHIBITOR I-TYPE FAMILY PROTEIN-RELATED"/>
    <property type="match status" value="1"/>
</dbReference>
<reference evidence="5" key="1">
    <citation type="journal article" date="2015" name="Nat. Plants">
        <title>Genome expansion of Arabis alpina linked with retrotransposition and reduced symmetric DNA methylation.</title>
        <authorList>
            <person name="Willing E.M."/>
            <person name="Rawat V."/>
            <person name="Mandakova T."/>
            <person name="Maumus F."/>
            <person name="James G.V."/>
            <person name="Nordstroem K.J."/>
            <person name="Becker C."/>
            <person name="Warthmann N."/>
            <person name="Chica C."/>
            <person name="Szarzynska B."/>
            <person name="Zytnicki M."/>
            <person name="Albani M.C."/>
            <person name="Kiefer C."/>
            <person name="Bergonzi S."/>
            <person name="Castaings L."/>
            <person name="Mateos J.L."/>
            <person name="Berns M.C."/>
            <person name="Bujdoso N."/>
            <person name="Piofczyk T."/>
            <person name="de Lorenzo L."/>
            <person name="Barrero-Sicilia C."/>
            <person name="Mateos I."/>
            <person name="Piednoel M."/>
            <person name="Hagmann J."/>
            <person name="Chen-Min-Tao R."/>
            <person name="Iglesias-Fernandez R."/>
            <person name="Schuster S.C."/>
            <person name="Alonso-Blanco C."/>
            <person name="Roudier F."/>
            <person name="Carbonero P."/>
            <person name="Paz-Ares J."/>
            <person name="Davis S.J."/>
            <person name="Pecinka A."/>
            <person name="Quesneville H."/>
            <person name="Colot V."/>
            <person name="Lysak M.A."/>
            <person name="Weigel D."/>
            <person name="Coupland G."/>
            <person name="Schneeberger K."/>
        </authorList>
    </citation>
    <scope>NUCLEOTIDE SEQUENCE [LARGE SCALE GENOMIC DNA]</scope>
    <source>
        <strain evidence="5">cv. Pajares</strain>
    </source>
</reference>
<dbReference type="GO" id="GO:0004867">
    <property type="term" value="F:serine-type endopeptidase inhibitor activity"/>
    <property type="evidence" value="ECO:0007669"/>
    <property type="project" value="UniProtKB-KW"/>
</dbReference>
<dbReference type="EMBL" id="CM002875">
    <property type="protein sequence ID" value="KFK29320.1"/>
    <property type="molecule type" value="Genomic_DNA"/>
</dbReference>
<sequence>MSSECPGTGKNSWPELVETNGDYAASVIESENSKVDAVVILVGSMVTADIRCDRVRVWVDKNRIVVKIPTIG</sequence>
<keyword evidence="2" id="KW-0646">Protease inhibitor</keyword>
<dbReference type="OrthoDB" id="10013825at2759"/>
<keyword evidence="3" id="KW-0722">Serine protease inhibitor</keyword>
<evidence type="ECO:0008006" key="6">
    <source>
        <dbReference type="Google" id="ProtNLM"/>
    </source>
</evidence>
<protein>
    <recommendedName>
        <fullName evidence="6">Protease inhibitor</fullName>
    </recommendedName>
</protein>
<evidence type="ECO:0000313" key="5">
    <source>
        <dbReference type="Proteomes" id="UP000029120"/>
    </source>
</evidence>
<dbReference type="Proteomes" id="UP000029120">
    <property type="component" value="Chromosome 7"/>
</dbReference>
<evidence type="ECO:0000256" key="3">
    <source>
        <dbReference type="ARBA" id="ARBA00022900"/>
    </source>
</evidence>
<name>A0A087GHG8_ARAAL</name>
<dbReference type="Gramene" id="KFK29320">
    <property type="protein sequence ID" value="KFK29320"/>
    <property type="gene ID" value="AALP_AA7G118100"/>
</dbReference>
<dbReference type="InterPro" id="IPR000864">
    <property type="entry name" value="Prot_inh_pot1"/>
</dbReference>
<dbReference type="InterPro" id="IPR036354">
    <property type="entry name" value="Prot_inh_pot1_sf"/>
</dbReference>
<dbReference type="Gene3D" id="3.30.10.10">
    <property type="entry name" value="Trypsin Inhibitor V, subunit A"/>
    <property type="match status" value="1"/>
</dbReference>
<dbReference type="GO" id="GO:0009611">
    <property type="term" value="P:response to wounding"/>
    <property type="evidence" value="ECO:0007669"/>
    <property type="project" value="InterPro"/>
</dbReference>
<dbReference type="SUPFAM" id="SSF54654">
    <property type="entry name" value="CI-2 family of serine protease inhibitors"/>
    <property type="match status" value="1"/>
</dbReference>